<reference evidence="1" key="1">
    <citation type="submission" date="2024-02" db="EMBL/GenBank/DDBJ databases">
        <authorList>
            <consortium name="ELIXIR-Norway"/>
            <consortium name="Elixir Norway"/>
        </authorList>
    </citation>
    <scope>NUCLEOTIDE SEQUENCE</scope>
</reference>
<protein>
    <submittedName>
        <fullName evidence="1">Uncharacterized protein</fullName>
    </submittedName>
</protein>
<evidence type="ECO:0000313" key="1">
    <source>
        <dbReference type="EMBL" id="CAK9203580.1"/>
    </source>
</evidence>
<accession>A0ABP0TSV4</accession>
<dbReference type="Proteomes" id="UP001497512">
    <property type="component" value="Chromosome 14"/>
</dbReference>
<dbReference type="Pfam" id="PF05542">
    <property type="entry name" value="DUF760"/>
    <property type="match status" value="1"/>
</dbReference>
<gene>
    <name evidence="1" type="ORF">CSSPTR1EN2_LOCUS6957</name>
</gene>
<dbReference type="InterPro" id="IPR008479">
    <property type="entry name" value="DUF760"/>
</dbReference>
<dbReference type="PANTHER" id="PTHR33598:SF4">
    <property type="entry name" value="OS02G0833400 PROTEIN"/>
    <property type="match status" value="1"/>
</dbReference>
<organism evidence="1 2">
    <name type="scientific">Sphagnum troendelagicum</name>
    <dbReference type="NCBI Taxonomy" id="128251"/>
    <lineage>
        <taxon>Eukaryota</taxon>
        <taxon>Viridiplantae</taxon>
        <taxon>Streptophyta</taxon>
        <taxon>Embryophyta</taxon>
        <taxon>Bryophyta</taxon>
        <taxon>Sphagnophytina</taxon>
        <taxon>Sphagnopsida</taxon>
        <taxon>Sphagnales</taxon>
        <taxon>Sphagnaceae</taxon>
        <taxon>Sphagnum</taxon>
    </lineage>
</organism>
<dbReference type="PANTHER" id="PTHR33598">
    <property type="entry name" value="OS02G0833400 PROTEIN"/>
    <property type="match status" value="1"/>
</dbReference>
<keyword evidence="2" id="KW-1185">Reference proteome</keyword>
<proteinExistence type="predicted"/>
<name>A0ABP0TSV4_9BRYO</name>
<sequence>MFELLEYLETLQPQNLQELTTNAGEDALEAMNMFIQRLLKGSNGDNSSRIGKAFVLAHGGGLQHPQH</sequence>
<evidence type="ECO:0000313" key="2">
    <source>
        <dbReference type="Proteomes" id="UP001497512"/>
    </source>
</evidence>
<dbReference type="EMBL" id="OZ019906">
    <property type="protein sequence ID" value="CAK9203580.1"/>
    <property type="molecule type" value="Genomic_DNA"/>
</dbReference>